<dbReference type="PROSITE" id="PS01045">
    <property type="entry name" value="SQUALEN_PHYTOEN_SYN_2"/>
    <property type="match status" value="1"/>
</dbReference>
<dbReference type="InterPro" id="IPR008949">
    <property type="entry name" value="Isoprenoid_synthase_dom_sf"/>
</dbReference>
<dbReference type="SUPFAM" id="SSF48576">
    <property type="entry name" value="Terpenoid synthases"/>
    <property type="match status" value="1"/>
</dbReference>
<dbReference type="RefSeq" id="WP_060603729.1">
    <property type="nucleotide sequence ID" value="NZ_FQZC01000002.1"/>
</dbReference>
<dbReference type="Gene3D" id="1.10.600.10">
    <property type="entry name" value="Farnesyl Diphosphate Synthase"/>
    <property type="match status" value="1"/>
</dbReference>
<dbReference type="CDD" id="cd00683">
    <property type="entry name" value="Trans_IPPS_HH"/>
    <property type="match status" value="1"/>
</dbReference>
<keyword evidence="4" id="KW-1185">Reference proteome</keyword>
<feature type="region of interest" description="Disordered" evidence="2">
    <location>
        <begin position="289"/>
        <end position="311"/>
    </location>
</feature>
<name>A0ABY1IHZ9_9HYPH</name>
<dbReference type="SFLD" id="SFLDS00005">
    <property type="entry name" value="Isoprenoid_Synthase_Type_I"/>
    <property type="match status" value="1"/>
</dbReference>
<evidence type="ECO:0000313" key="3">
    <source>
        <dbReference type="EMBL" id="SHJ19769.1"/>
    </source>
</evidence>
<dbReference type="SFLD" id="SFLDG01212">
    <property type="entry name" value="Phytoene_synthase_like"/>
    <property type="match status" value="1"/>
</dbReference>
<dbReference type="Proteomes" id="UP000184290">
    <property type="component" value="Unassembled WGS sequence"/>
</dbReference>
<dbReference type="PANTHER" id="PTHR31480">
    <property type="entry name" value="BIFUNCTIONAL LYCOPENE CYCLASE/PHYTOENE SYNTHASE"/>
    <property type="match status" value="1"/>
</dbReference>
<dbReference type="InterPro" id="IPR019845">
    <property type="entry name" value="Squalene/phytoene_synthase_CS"/>
</dbReference>
<dbReference type="InterPro" id="IPR002060">
    <property type="entry name" value="Squ/phyt_synthse"/>
</dbReference>
<protein>
    <submittedName>
        <fullName evidence="3">Phytoene synthase</fullName>
    </submittedName>
</protein>
<dbReference type="InterPro" id="IPR033904">
    <property type="entry name" value="Trans_IPPS_HH"/>
</dbReference>
<dbReference type="PROSITE" id="PS01044">
    <property type="entry name" value="SQUALEN_PHYTOEN_SYN_1"/>
    <property type="match status" value="1"/>
</dbReference>
<evidence type="ECO:0000256" key="1">
    <source>
        <dbReference type="ARBA" id="ARBA00022679"/>
    </source>
</evidence>
<dbReference type="SFLD" id="SFLDG01018">
    <property type="entry name" value="Squalene/Phytoene_Synthase_Lik"/>
    <property type="match status" value="1"/>
</dbReference>
<dbReference type="InterPro" id="IPR044843">
    <property type="entry name" value="Trans_IPPS_bact-type"/>
</dbReference>
<comment type="caution">
    <text evidence="3">The sequence shown here is derived from an EMBL/GenBank/DDBJ whole genome shotgun (WGS) entry which is preliminary data.</text>
</comment>
<organism evidence="3 4">
    <name type="scientific">Aureimonas altamirensis DSM 21988</name>
    <dbReference type="NCBI Taxonomy" id="1121026"/>
    <lineage>
        <taxon>Bacteria</taxon>
        <taxon>Pseudomonadati</taxon>
        <taxon>Pseudomonadota</taxon>
        <taxon>Alphaproteobacteria</taxon>
        <taxon>Hyphomicrobiales</taxon>
        <taxon>Aurantimonadaceae</taxon>
        <taxon>Aureimonas</taxon>
    </lineage>
</organism>
<accession>A0ABY1IHZ9</accession>
<keyword evidence="1" id="KW-0808">Transferase</keyword>
<reference evidence="3 4" key="1">
    <citation type="submission" date="2016-11" db="EMBL/GenBank/DDBJ databases">
        <authorList>
            <person name="Varghese N."/>
            <person name="Submissions S."/>
        </authorList>
    </citation>
    <scope>NUCLEOTIDE SEQUENCE [LARGE SCALE GENOMIC DNA]</scope>
    <source>
        <strain evidence="3 4">DSM 21988</strain>
    </source>
</reference>
<evidence type="ECO:0000313" key="4">
    <source>
        <dbReference type="Proteomes" id="UP000184290"/>
    </source>
</evidence>
<proteinExistence type="predicted"/>
<gene>
    <name evidence="3" type="ORF">SAMN02745911_1990</name>
</gene>
<evidence type="ECO:0000256" key="2">
    <source>
        <dbReference type="SAM" id="MobiDB-lite"/>
    </source>
</evidence>
<sequence length="311" mass="33728">MSPEEIEAHAQAAIDKGSASFAAAARMFDRQTRLSVVLLYAWCRHCDDVIDGQSLGSRTLQTDGEGLERLAGLMRETAAALDGAPDGPAFAGLALVASRHELAREDLYEHLEGFGMDVRGERYETLAQLLVYCHRVAGVVGLMMARIMGITDTPTLARAADLGLAFQLTNIARDIVDDAKAGRVYVPLDWIVEEGLSPDDLGDPAHAEAVARLRRRLVLAAEPYYASARAGIDRLPRRSALAIAAAHGIYRRIGLKLVADAAMPYNHRVSTTRGEKLVEFGRAATIAASPRLRRGEPPVPPSPFRQRAALR</sequence>
<dbReference type="Pfam" id="PF00494">
    <property type="entry name" value="SQS_PSY"/>
    <property type="match status" value="1"/>
</dbReference>
<dbReference type="EMBL" id="FQZC01000002">
    <property type="protein sequence ID" value="SHJ19769.1"/>
    <property type="molecule type" value="Genomic_DNA"/>
</dbReference>